<feature type="domain" description="Histidine kinase" evidence="14">
    <location>
        <begin position="473"/>
        <end position="585"/>
    </location>
</feature>
<keyword evidence="12" id="KW-0175">Coiled coil</keyword>
<dbReference type="PROSITE" id="PS50109">
    <property type="entry name" value="HIS_KIN"/>
    <property type="match status" value="1"/>
</dbReference>
<dbReference type="PANTHER" id="PTHR34220:SF11">
    <property type="entry name" value="SENSOR PROTEIN KINASE HPTS"/>
    <property type="match status" value="1"/>
</dbReference>
<dbReference type="Gene3D" id="3.30.565.10">
    <property type="entry name" value="Histidine kinase-like ATPase, C-terminal domain"/>
    <property type="match status" value="1"/>
</dbReference>
<evidence type="ECO:0000256" key="11">
    <source>
        <dbReference type="ARBA" id="ARBA00023136"/>
    </source>
</evidence>
<feature type="transmembrane region" description="Helical" evidence="13">
    <location>
        <begin position="285"/>
        <end position="307"/>
    </location>
</feature>
<evidence type="ECO:0000256" key="9">
    <source>
        <dbReference type="ARBA" id="ARBA00022989"/>
    </source>
</evidence>
<accession>A0A174F095</accession>
<gene>
    <name evidence="15" type="primary">ypdA_19</name>
    <name evidence="15" type="ORF">ERS852407_02746</name>
</gene>
<dbReference type="InterPro" id="IPR005467">
    <property type="entry name" value="His_kinase_dom"/>
</dbReference>
<dbReference type="GO" id="GO:0005886">
    <property type="term" value="C:plasma membrane"/>
    <property type="evidence" value="ECO:0007669"/>
    <property type="project" value="UniProtKB-SubCell"/>
</dbReference>
<dbReference type="InterPro" id="IPR050640">
    <property type="entry name" value="Bact_2-comp_sensor_kinase"/>
</dbReference>
<dbReference type="GO" id="GO:0000155">
    <property type="term" value="F:phosphorelay sensor kinase activity"/>
    <property type="evidence" value="ECO:0007669"/>
    <property type="project" value="InterPro"/>
</dbReference>
<dbReference type="InterPro" id="IPR003594">
    <property type="entry name" value="HATPase_dom"/>
</dbReference>
<keyword evidence="10" id="KW-0902">Two-component regulatory system</keyword>
<evidence type="ECO:0000256" key="4">
    <source>
        <dbReference type="ARBA" id="ARBA00022679"/>
    </source>
</evidence>
<evidence type="ECO:0000256" key="6">
    <source>
        <dbReference type="ARBA" id="ARBA00022741"/>
    </source>
</evidence>
<dbReference type="PANTHER" id="PTHR34220">
    <property type="entry name" value="SENSOR HISTIDINE KINASE YPDA"/>
    <property type="match status" value="1"/>
</dbReference>
<sequence length="596" mass="69158">MKTTKKAGKIQKVSLRTRVLLLFIVTMLTSFISISVISGQIINRVTKTRIENAYDNSLSVLLGTIENIIDSMELLSQQIGFGINIAEDITELYSSEVDSYHKIELNQQIMDRLRQLTFANINIGLVFFEYGDEVAISNFNITRSLELDDRSYLCRANELWFYGPKRSLASYNSGMVLCLMRKIKQLTPEARDIYMGIETNYDTLDKLFRTEGEGTKGLVFINDRGEICYSSVPELCPEGVLFQDIARADGMLGGYRYFKKDSEMGFSVVELVDMKLEKGAYLKEYYSVFGAIIAFVGIVAFLFVVVWKNIYSPLRLFDRELDRLLEQENPDESCVILTGMQEYDHLLRRIEEMRRQIQEMLKDMVSREEEKGRLEIEKLRYQINPHFLMNTLNTIHWMAVMNGQQDIDKAVQALNRLLFYNLDKDGYHTDIERELSAMGEYMLLQKVRLYDFTYTIRREPETAEFCYPIPKFILQPVIENSIVHGYRDDMHIEVVVRDRNDWVEIEISDDGLGISKEQLVRIHEYAENKNREMRRQPAHAIGIGLEYVIQSLEQFYLNVGKKGRFSIGNRESGGTVVRILVPKMHEEKKDAECVDC</sequence>
<evidence type="ECO:0000256" key="5">
    <source>
        <dbReference type="ARBA" id="ARBA00022692"/>
    </source>
</evidence>
<evidence type="ECO:0000256" key="13">
    <source>
        <dbReference type="SAM" id="Phobius"/>
    </source>
</evidence>
<keyword evidence="11 13" id="KW-0472">Membrane</keyword>
<dbReference type="EMBL" id="CYZE01000006">
    <property type="protein sequence ID" value="CUO41625.1"/>
    <property type="molecule type" value="Genomic_DNA"/>
</dbReference>
<evidence type="ECO:0000313" key="15">
    <source>
        <dbReference type="EMBL" id="CUO41625.1"/>
    </source>
</evidence>
<keyword evidence="7 15" id="KW-0418">Kinase</keyword>
<evidence type="ECO:0000256" key="1">
    <source>
        <dbReference type="ARBA" id="ARBA00004651"/>
    </source>
</evidence>
<comment type="subcellular location">
    <subcellularLocation>
        <location evidence="1">Cell membrane</location>
        <topology evidence="1">Multi-pass membrane protein</topology>
    </subcellularLocation>
</comment>
<reference evidence="15 16" key="1">
    <citation type="submission" date="2015-09" db="EMBL/GenBank/DDBJ databases">
        <authorList>
            <consortium name="Pathogen Informatics"/>
        </authorList>
    </citation>
    <scope>NUCLEOTIDE SEQUENCE [LARGE SCALE GENOMIC DNA]</scope>
    <source>
        <strain evidence="15 16">2789STDY5608850</strain>
    </source>
</reference>
<keyword evidence="8" id="KW-0067">ATP-binding</keyword>
<dbReference type="Pfam" id="PF06580">
    <property type="entry name" value="His_kinase"/>
    <property type="match status" value="1"/>
</dbReference>
<dbReference type="Proteomes" id="UP000095651">
    <property type="component" value="Unassembled WGS sequence"/>
</dbReference>
<feature type="transmembrane region" description="Helical" evidence="13">
    <location>
        <begin position="20"/>
        <end position="42"/>
    </location>
</feature>
<dbReference type="GO" id="GO:0005524">
    <property type="term" value="F:ATP binding"/>
    <property type="evidence" value="ECO:0007669"/>
    <property type="project" value="UniProtKB-KW"/>
</dbReference>
<evidence type="ECO:0000256" key="2">
    <source>
        <dbReference type="ARBA" id="ARBA00022475"/>
    </source>
</evidence>
<proteinExistence type="predicted"/>
<keyword evidence="3" id="KW-0597">Phosphoprotein</keyword>
<protein>
    <submittedName>
        <fullName evidence="15">Multi-sensor signal transduction histidine kinase</fullName>
    </submittedName>
</protein>
<keyword evidence="9 13" id="KW-1133">Transmembrane helix</keyword>
<dbReference type="InterPro" id="IPR010559">
    <property type="entry name" value="Sig_transdc_His_kin_internal"/>
</dbReference>
<feature type="coiled-coil region" evidence="12">
    <location>
        <begin position="340"/>
        <end position="370"/>
    </location>
</feature>
<dbReference type="RefSeq" id="WP_055655879.1">
    <property type="nucleotide sequence ID" value="NZ_CABIXC010000006.1"/>
</dbReference>
<keyword evidence="5 13" id="KW-0812">Transmembrane</keyword>
<evidence type="ECO:0000313" key="16">
    <source>
        <dbReference type="Proteomes" id="UP000095651"/>
    </source>
</evidence>
<organism evidence="15 16">
    <name type="scientific">Hungatella hathewayi</name>
    <dbReference type="NCBI Taxonomy" id="154046"/>
    <lineage>
        <taxon>Bacteria</taxon>
        <taxon>Bacillati</taxon>
        <taxon>Bacillota</taxon>
        <taxon>Clostridia</taxon>
        <taxon>Lachnospirales</taxon>
        <taxon>Lachnospiraceae</taxon>
        <taxon>Hungatella</taxon>
    </lineage>
</organism>
<evidence type="ECO:0000256" key="7">
    <source>
        <dbReference type="ARBA" id="ARBA00022777"/>
    </source>
</evidence>
<evidence type="ECO:0000256" key="10">
    <source>
        <dbReference type="ARBA" id="ARBA00023012"/>
    </source>
</evidence>
<evidence type="ECO:0000256" key="3">
    <source>
        <dbReference type="ARBA" id="ARBA00022553"/>
    </source>
</evidence>
<keyword evidence="4" id="KW-0808">Transferase</keyword>
<evidence type="ECO:0000259" key="14">
    <source>
        <dbReference type="PROSITE" id="PS50109"/>
    </source>
</evidence>
<name>A0A174F095_9FIRM</name>
<dbReference type="AlphaFoldDB" id="A0A174F095"/>
<dbReference type="InterPro" id="IPR036890">
    <property type="entry name" value="HATPase_C_sf"/>
</dbReference>
<keyword evidence="6" id="KW-0547">Nucleotide-binding</keyword>
<dbReference type="SUPFAM" id="SSF55874">
    <property type="entry name" value="ATPase domain of HSP90 chaperone/DNA topoisomerase II/histidine kinase"/>
    <property type="match status" value="1"/>
</dbReference>
<dbReference type="Pfam" id="PF02518">
    <property type="entry name" value="HATPase_c"/>
    <property type="match status" value="1"/>
</dbReference>
<evidence type="ECO:0000256" key="12">
    <source>
        <dbReference type="SAM" id="Coils"/>
    </source>
</evidence>
<keyword evidence="2" id="KW-1003">Cell membrane</keyword>
<evidence type="ECO:0000256" key="8">
    <source>
        <dbReference type="ARBA" id="ARBA00022840"/>
    </source>
</evidence>